<organism evidence="2 3">
    <name type="scientific">Salinirubellus salinus</name>
    <dbReference type="NCBI Taxonomy" id="1364945"/>
    <lineage>
        <taxon>Archaea</taxon>
        <taxon>Methanobacteriati</taxon>
        <taxon>Methanobacteriota</taxon>
        <taxon>Stenosarchaea group</taxon>
        <taxon>Halobacteria</taxon>
        <taxon>Halobacteriales</taxon>
        <taxon>Natronomonadaceae</taxon>
        <taxon>Salinirubellus</taxon>
    </lineage>
</organism>
<dbReference type="Proteomes" id="UP001057580">
    <property type="component" value="Chromosome"/>
</dbReference>
<reference evidence="2" key="1">
    <citation type="submission" date="2022-09" db="EMBL/GenBank/DDBJ databases">
        <title>Diverse halophilic archaea isolated from saline environments.</title>
        <authorList>
            <person name="Cui H.-L."/>
        </authorList>
    </citation>
    <scope>NUCLEOTIDE SEQUENCE</scope>
    <source>
        <strain evidence="2">ZS-35-S2</strain>
    </source>
</reference>
<feature type="transmembrane region" description="Helical" evidence="1">
    <location>
        <begin position="35"/>
        <end position="61"/>
    </location>
</feature>
<dbReference type="GeneID" id="74944233"/>
<name>A0A9E7R322_9EURY</name>
<dbReference type="EMBL" id="CP104003">
    <property type="protein sequence ID" value="UWM53888.1"/>
    <property type="molecule type" value="Genomic_DNA"/>
</dbReference>
<feature type="transmembrane region" description="Helical" evidence="1">
    <location>
        <begin position="73"/>
        <end position="90"/>
    </location>
</feature>
<accession>A0A9E7R322</accession>
<keyword evidence="1" id="KW-0472">Membrane</keyword>
<proteinExistence type="predicted"/>
<feature type="transmembrane region" description="Helical" evidence="1">
    <location>
        <begin position="96"/>
        <end position="115"/>
    </location>
</feature>
<keyword evidence="3" id="KW-1185">Reference proteome</keyword>
<evidence type="ECO:0000313" key="2">
    <source>
        <dbReference type="EMBL" id="UWM53888.1"/>
    </source>
</evidence>
<keyword evidence="1" id="KW-1133">Transmembrane helix</keyword>
<dbReference type="AlphaFoldDB" id="A0A9E7R322"/>
<evidence type="ECO:0000256" key="1">
    <source>
        <dbReference type="SAM" id="Phobius"/>
    </source>
</evidence>
<evidence type="ECO:0000313" key="3">
    <source>
        <dbReference type="Proteomes" id="UP001057580"/>
    </source>
</evidence>
<sequence>MNRESLPALALLVVGSVFLLSLVGRVPSAAEGGPAVLWQFAVVAFHVGGGLLALGAGAAGLWRDAVTDPVTMLAVYLAVGLVFLVIRARLLRTLSVPVFTLLATGFVLGSAVGAYRLTRTRNRASV</sequence>
<keyword evidence="1" id="KW-0812">Transmembrane</keyword>
<gene>
    <name evidence="2" type="ORF">N0B31_17385</name>
</gene>
<dbReference type="RefSeq" id="WP_260592882.1">
    <property type="nucleotide sequence ID" value="NZ_CP104003.1"/>
</dbReference>
<dbReference type="KEGG" id="ssai:N0B31_17385"/>
<protein>
    <submittedName>
        <fullName evidence="2">Uncharacterized protein</fullName>
    </submittedName>
</protein>